<evidence type="ECO:0000259" key="13">
    <source>
        <dbReference type="Pfam" id="PF17820"/>
    </source>
</evidence>
<organism evidence="14 15">
    <name type="scientific">Butyrivibrio hungatei</name>
    <dbReference type="NCBI Taxonomy" id="185008"/>
    <lineage>
        <taxon>Bacteria</taxon>
        <taxon>Bacillati</taxon>
        <taxon>Bacillota</taxon>
        <taxon>Clostridia</taxon>
        <taxon>Lachnospirales</taxon>
        <taxon>Lachnospiraceae</taxon>
        <taxon>Butyrivibrio</taxon>
    </lineage>
</organism>
<evidence type="ECO:0000256" key="7">
    <source>
        <dbReference type="ARBA" id="ARBA00022833"/>
    </source>
</evidence>
<evidence type="ECO:0000256" key="6">
    <source>
        <dbReference type="ARBA" id="ARBA00022801"/>
    </source>
</evidence>
<keyword evidence="5 11" id="KW-0812">Transmembrane</keyword>
<proteinExistence type="inferred from homology"/>
<feature type="transmembrane region" description="Helical" evidence="11">
    <location>
        <begin position="272"/>
        <end position="294"/>
    </location>
</feature>
<feature type="transmembrane region" description="Helical" evidence="11">
    <location>
        <begin position="323"/>
        <end position="342"/>
    </location>
</feature>
<evidence type="ECO:0000313" key="14">
    <source>
        <dbReference type="EMBL" id="SCX75803.1"/>
    </source>
</evidence>
<evidence type="ECO:0000256" key="9">
    <source>
        <dbReference type="ARBA" id="ARBA00023049"/>
    </source>
</evidence>
<dbReference type="Pfam" id="PF02163">
    <property type="entry name" value="Peptidase_M50"/>
    <property type="match status" value="1"/>
</dbReference>
<dbReference type="InterPro" id="IPR036034">
    <property type="entry name" value="PDZ_sf"/>
</dbReference>
<keyword evidence="9 11" id="KW-0482">Metalloprotease</keyword>
<keyword evidence="10 11" id="KW-0472">Membrane</keyword>
<evidence type="ECO:0000256" key="10">
    <source>
        <dbReference type="ARBA" id="ARBA00023136"/>
    </source>
</evidence>
<dbReference type="CDD" id="cd23081">
    <property type="entry name" value="cpPDZ_EcRseP-like"/>
    <property type="match status" value="1"/>
</dbReference>
<dbReference type="GO" id="GO:0004222">
    <property type="term" value="F:metalloendopeptidase activity"/>
    <property type="evidence" value="ECO:0007669"/>
    <property type="project" value="InterPro"/>
</dbReference>
<gene>
    <name evidence="14" type="ORF">SAMN02910451_00135</name>
</gene>
<keyword evidence="15" id="KW-1185">Reference proteome</keyword>
<evidence type="ECO:0000256" key="8">
    <source>
        <dbReference type="ARBA" id="ARBA00022989"/>
    </source>
</evidence>
<keyword evidence="6 11" id="KW-0378">Hydrolase</keyword>
<dbReference type="GO" id="GO:0046872">
    <property type="term" value="F:metal ion binding"/>
    <property type="evidence" value="ECO:0007669"/>
    <property type="project" value="UniProtKB-KW"/>
</dbReference>
<dbReference type="PANTHER" id="PTHR42837">
    <property type="entry name" value="REGULATOR OF SIGMA-E PROTEASE RSEP"/>
    <property type="match status" value="1"/>
</dbReference>
<dbReference type="InterPro" id="IPR008915">
    <property type="entry name" value="Peptidase_M50"/>
</dbReference>
<dbReference type="InterPro" id="IPR004387">
    <property type="entry name" value="Pept_M50_Zn"/>
</dbReference>
<dbReference type="InterPro" id="IPR041489">
    <property type="entry name" value="PDZ_6"/>
</dbReference>
<name>A0A1G5AD59_9FIRM</name>
<evidence type="ECO:0000256" key="4">
    <source>
        <dbReference type="ARBA" id="ARBA00022670"/>
    </source>
</evidence>
<keyword evidence="7 11" id="KW-0862">Zinc</keyword>
<dbReference type="GO" id="GO:0006508">
    <property type="term" value="P:proteolysis"/>
    <property type="evidence" value="ECO:0007669"/>
    <property type="project" value="UniProtKB-KW"/>
</dbReference>
<keyword evidence="11" id="KW-0479">Metal-binding</keyword>
<dbReference type="CDD" id="cd06163">
    <property type="entry name" value="S2P-M50_PDZ_RseP-like"/>
    <property type="match status" value="1"/>
</dbReference>
<feature type="transmembrane region" description="Helical" evidence="11">
    <location>
        <begin position="95"/>
        <end position="119"/>
    </location>
</feature>
<dbReference type="Gene3D" id="2.30.42.10">
    <property type="match status" value="1"/>
</dbReference>
<dbReference type="AlphaFoldDB" id="A0A1G5AD59"/>
<comment type="subcellular location">
    <subcellularLocation>
        <location evidence="2">Membrane</location>
        <topology evidence="2">Multi-pass membrane protein</topology>
    </subcellularLocation>
</comment>
<accession>A0A1G5AD59</accession>
<keyword evidence="4 14" id="KW-0645">Protease</keyword>
<dbReference type="GO" id="GO:0016020">
    <property type="term" value="C:membrane"/>
    <property type="evidence" value="ECO:0007669"/>
    <property type="project" value="UniProtKB-SubCell"/>
</dbReference>
<sequence length="350" mass="38854">MIASIVIFFIIFGVLVTSHEFGHFIIAKSGGIRVNEFFVGMGPTIWKKQKGDTLYSIKLLPIGGACVFDGMDPVEEEKEGYDEHSFLRAPVWRRIATLFGGPFANFIIAYILAVALVNLSPWDMPTIKALTEDSAAQEAGMEAGDTIISIDGEKVYMSSEIMLISQFAEGSPMDIVYERNGEVKKTVLTPKFSEENKRYYMGVYLGEYKDVKGPESLKYAWYTVRYNFIATYRSLALLVQGKLSKDDVSGPVGMVKIVDDTYEEVKPYGASAVIVVMLSLTVLLSVNLGIMNLLPFPALDGGRLVFQFIEVIFGKPVPPEKEGVVHMVGMMLLIALMVFVLVNDITKFTR</sequence>
<dbReference type="STRING" id="185008.bhn_I0850"/>
<evidence type="ECO:0000313" key="15">
    <source>
        <dbReference type="Proteomes" id="UP000183047"/>
    </source>
</evidence>
<dbReference type="EC" id="3.4.24.-" evidence="11"/>
<dbReference type="PANTHER" id="PTHR42837:SF2">
    <property type="entry name" value="MEMBRANE METALLOPROTEASE ARASP2, CHLOROPLASTIC-RELATED"/>
    <property type="match status" value="1"/>
</dbReference>
<dbReference type="OrthoDB" id="9782003at2"/>
<comment type="similarity">
    <text evidence="3 11">Belongs to the peptidase M50B family.</text>
</comment>
<protein>
    <recommendedName>
        <fullName evidence="11">Zinc metalloprotease</fullName>
        <ecNumber evidence="11">3.4.24.-</ecNumber>
    </recommendedName>
</protein>
<feature type="domain" description="Peptidase M50" evidence="12">
    <location>
        <begin position="8"/>
        <end position="336"/>
    </location>
</feature>
<reference evidence="15" key="1">
    <citation type="submission" date="2016-10" db="EMBL/GenBank/DDBJ databases">
        <authorList>
            <person name="Varghese N."/>
            <person name="Submissions S."/>
        </authorList>
    </citation>
    <scope>NUCLEOTIDE SEQUENCE [LARGE SCALE GENOMIC DNA]</scope>
    <source>
        <strain evidence="15">XBD2006</strain>
    </source>
</reference>
<dbReference type="SUPFAM" id="SSF50156">
    <property type="entry name" value="PDZ domain-like"/>
    <property type="match status" value="1"/>
</dbReference>
<evidence type="ECO:0000256" key="11">
    <source>
        <dbReference type="RuleBase" id="RU362031"/>
    </source>
</evidence>
<evidence type="ECO:0000256" key="3">
    <source>
        <dbReference type="ARBA" id="ARBA00007931"/>
    </source>
</evidence>
<feature type="domain" description="PDZ" evidence="13">
    <location>
        <begin position="127"/>
        <end position="157"/>
    </location>
</feature>
<dbReference type="RefSeq" id="WP_074461006.1">
    <property type="nucleotide sequence ID" value="NZ_FMUR01000003.1"/>
</dbReference>
<evidence type="ECO:0000256" key="5">
    <source>
        <dbReference type="ARBA" id="ARBA00022692"/>
    </source>
</evidence>
<dbReference type="EMBL" id="FMUR01000003">
    <property type="protein sequence ID" value="SCX75803.1"/>
    <property type="molecule type" value="Genomic_DNA"/>
</dbReference>
<comment type="cofactor">
    <cofactor evidence="1 11">
        <name>Zn(2+)</name>
        <dbReference type="ChEBI" id="CHEBI:29105"/>
    </cofactor>
</comment>
<evidence type="ECO:0000259" key="12">
    <source>
        <dbReference type="Pfam" id="PF02163"/>
    </source>
</evidence>
<dbReference type="Proteomes" id="UP000183047">
    <property type="component" value="Unassembled WGS sequence"/>
</dbReference>
<dbReference type="NCBIfam" id="TIGR00054">
    <property type="entry name" value="RIP metalloprotease RseP"/>
    <property type="match status" value="1"/>
</dbReference>
<evidence type="ECO:0000256" key="2">
    <source>
        <dbReference type="ARBA" id="ARBA00004141"/>
    </source>
</evidence>
<dbReference type="Pfam" id="PF17820">
    <property type="entry name" value="PDZ_6"/>
    <property type="match status" value="1"/>
</dbReference>
<keyword evidence="8 11" id="KW-1133">Transmembrane helix</keyword>
<evidence type="ECO:0000256" key="1">
    <source>
        <dbReference type="ARBA" id="ARBA00001947"/>
    </source>
</evidence>